<keyword evidence="2" id="KW-1185">Reference proteome</keyword>
<organism evidence="1 2">
    <name type="scientific">Papaver atlanticum</name>
    <dbReference type="NCBI Taxonomy" id="357466"/>
    <lineage>
        <taxon>Eukaryota</taxon>
        <taxon>Viridiplantae</taxon>
        <taxon>Streptophyta</taxon>
        <taxon>Embryophyta</taxon>
        <taxon>Tracheophyta</taxon>
        <taxon>Spermatophyta</taxon>
        <taxon>Magnoliopsida</taxon>
        <taxon>Ranunculales</taxon>
        <taxon>Papaveraceae</taxon>
        <taxon>Papaveroideae</taxon>
        <taxon>Papaver</taxon>
    </lineage>
</organism>
<sequence length="186" mass="21521">MNGNRNIEGGLERLFDVMQNIDKLQKGTTDAVASMSTAAPTPTRNDPSLVWRFSIRTRFLQKTEIKTSKLRQCWSLTTFNCRHKRLKTSSLDEKPLTEFENESLSNVRMKGRFLKETFVERFLVLSNRIIKTRSHQKIKHTIVSKRFPQRKAEMAQRMEGSCQLKAISDCGISIVKFIHFLTRIAA</sequence>
<name>A0AAD4SY63_9MAGN</name>
<accession>A0AAD4SY63</accession>
<dbReference type="EMBL" id="JAJJMB010008071">
    <property type="protein sequence ID" value="KAI3926234.1"/>
    <property type="molecule type" value="Genomic_DNA"/>
</dbReference>
<protein>
    <submittedName>
        <fullName evidence="1">Uncharacterized protein</fullName>
    </submittedName>
</protein>
<comment type="caution">
    <text evidence="1">The sequence shown here is derived from an EMBL/GenBank/DDBJ whole genome shotgun (WGS) entry which is preliminary data.</text>
</comment>
<gene>
    <name evidence="1" type="ORF">MKW98_028370</name>
</gene>
<evidence type="ECO:0000313" key="2">
    <source>
        <dbReference type="Proteomes" id="UP001202328"/>
    </source>
</evidence>
<dbReference type="AlphaFoldDB" id="A0AAD4SY63"/>
<dbReference type="Proteomes" id="UP001202328">
    <property type="component" value="Unassembled WGS sequence"/>
</dbReference>
<reference evidence="1" key="1">
    <citation type="submission" date="2022-04" db="EMBL/GenBank/DDBJ databases">
        <title>A functionally conserved STORR gene fusion in Papaver species that diverged 16.8 million years ago.</title>
        <authorList>
            <person name="Catania T."/>
        </authorList>
    </citation>
    <scope>NUCLEOTIDE SEQUENCE</scope>
    <source>
        <strain evidence="1">S-188037</strain>
    </source>
</reference>
<evidence type="ECO:0000313" key="1">
    <source>
        <dbReference type="EMBL" id="KAI3926234.1"/>
    </source>
</evidence>
<proteinExistence type="predicted"/>